<dbReference type="CDD" id="cd06091">
    <property type="entry name" value="KOW_NusG"/>
    <property type="match status" value="1"/>
</dbReference>
<evidence type="ECO:0000259" key="9">
    <source>
        <dbReference type="SMART" id="SM00739"/>
    </source>
</evidence>
<dbReference type="GO" id="GO:0032784">
    <property type="term" value="P:regulation of DNA-templated transcription elongation"/>
    <property type="evidence" value="ECO:0007669"/>
    <property type="project" value="InterPro"/>
</dbReference>
<dbReference type="SUPFAM" id="SSF82679">
    <property type="entry name" value="N-utilization substance G protein NusG, N-terminal domain"/>
    <property type="match status" value="1"/>
</dbReference>
<dbReference type="InterPro" id="IPR015869">
    <property type="entry name" value="Transcrpt_antiterm_NusG_bac_CS"/>
</dbReference>
<keyword evidence="4 5" id="KW-0804">Transcription</keyword>
<dbReference type="InterPro" id="IPR047050">
    <property type="entry name" value="NGN"/>
</dbReference>
<dbReference type="InterPro" id="IPR014722">
    <property type="entry name" value="Rib_uL2_dom2"/>
</dbReference>
<comment type="function">
    <text evidence="5 7">Participates in transcription elongation, termination and antitermination.</text>
</comment>
<dbReference type="GO" id="GO:0006354">
    <property type="term" value="P:DNA-templated transcription elongation"/>
    <property type="evidence" value="ECO:0007669"/>
    <property type="project" value="UniProtKB-UniRule"/>
</dbReference>
<dbReference type="GO" id="GO:0031564">
    <property type="term" value="P:transcription antitermination"/>
    <property type="evidence" value="ECO:0007669"/>
    <property type="project" value="UniProtKB-UniRule"/>
</dbReference>
<dbReference type="FunFam" id="2.30.30.30:FF:000002">
    <property type="entry name" value="Transcription termination/antitermination factor NusG"/>
    <property type="match status" value="1"/>
</dbReference>
<dbReference type="EMBL" id="BMYJ01000005">
    <property type="protein sequence ID" value="GHC57088.1"/>
    <property type="molecule type" value="Genomic_DNA"/>
</dbReference>
<evidence type="ECO:0000256" key="6">
    <source>
        <dbReference type="NCBIfam" id="TIGR00922"/>
    </source>
</evidence>
<dbReference type="Pfam" id="PF00467">
    <property type="entry name" value="KOW"/>
    <property type="match status" value="1"/>
</dbReference>
<dbReference type="InterPro" id="IPR008991">
    <property type="entry name" value="Translation_prot_SH3-like_sf"/>
</dbReference>
<evidence type="ECO:0000256" key="3">
    <source>
        <dbReference type="ARBA" id="ARBA00023015"/>
    </source>
</evidence>
<accession>A0A918TPQ1</accession>
<dbReference type="NCBIfam" id="TIGR00922">
    <property type="entry name" value="nusG"/>
    <property type="match status" value="1"/>
</dbReference>
<dbReference type="SMART" id="SM00738">
    <property type="entry name" value="NGN"/>
    <property type="match status" value="1"/>
</dbReference>
<comment type="similarity">
    <text evidence="5 7">Belongs to the NusG family.</text>
</comment>
<name>A0A918TPQ1_9RHOB</name>
<dbReference type="PRINTS" id="PR00338">
    <property type="entry name" value="NUSGTNSCPFCT"/>
</dbReference>
<dbReference type="PANTHER" id="PTHR30265">
    <property type="entry name" value="RHO-INTERACTING TRANSCRIPTION TERMINATION FACTOR NUSG"/>
    <property type="match status" value="1"/>
</dbReference>
<dbReference type="GO" id="GO:0005829">
    <property type="term" value="C:cytosol"/>
    <property type="evidence" value="ECO:0007669"/>
    <property type="project" value="UniProtKB-ARBA"/>
</dbReference>
<feature type="domain" description="KOW" evidence="9">
    <location>
        <begin position="126"/>
        <end position="153"/>
    </location>
</feature>
<dbReference type="Gene3D" id="3.30.70.940">
    <property type="entry name" value="NusG, N-terminal domain"/>
    <property type="match status" value="1"/>
</dbReference>
<dbReference type="InterPro" id="IPR043425">
    <property type="entry name" value="NusG-like"/>
</dbReference>
<organism evidence="10 11">
    <name type="scientific">Neogemmobacter tilapiae</name>
    <dbReference type="NCBI Taxonomy" id="875041"/>
    <lineage>
        <taxon>Bacteria</taxon>
        <taxon>Pseudomonadati</taxon>
        <taxon>Pseudomonadota</taxon>
        <taxon>Alphaproteobacteria</taxon>
        <taxon>Rhodobacterales</taxon>
        <taxon>Paracoccaceae</taxon>
        <taxon>Neogemmobacter</taxon>
    </lineage>
</organism>
<proteinExistence type="inferred from homology"/>
<dbReference type="SMART" id="SM00739">
    <property type="entry name" value="KOW"/>
    <property type="match status" value="1"/>
</dbReference>
<protein>
    <recommendedName>
        <fullName evidence="5 6">Transcription termination/antitermination protein NusG</fullName>
    </recommendedName>
</protein>
<evidence type="ECO:0000256" key="1">
    <source>
        <dbReference type="ARBA" id="ARBA00022472"/>
    </source>
</evidence>
<dbReference type="PANTHER" id="PTHR30265:SF2">
    <property type="entry name" value="TRANSCRIPTION TERMINATION_ANTITERMINATION PROTEIN NUSG"/>
    <property type="match status" value="1"/>
</dbReference>
<evidence type="ECO:0000259" key="8">
    <source>
        <dbReference type="SMART" id="SM00738"/>
    </source>
</evidence>
<evidence type="ECO:0000313" key="11">
    <source>
        <dbReference type="Proteomes" id="UP000638981"/>
    </source>
</evidence>
<keyword evidence="1 5" id="KW-0806">Transcription termination</keyword>
<dbReference type="CDD" id="cd09891">
    <property type="entry name" value="NGN_Bact_1"/>
    <property type="match status" value="1"/>
</dbReference>
<evidence type="ECO:0000256" key="2">
    <source>
        <dbReference type="ARBA" id="ARBA00022814"/>
    </source>
</evidence>
<dbReference type="SUPFAM" id="SSF50104">
    <property type="entry name" value="Translation proteins SH3-like domain"/>
    <property type="match status" value="1"/>
</dbReference>
<gene>
    <name evidence="5 10" type="primary">nusG</name>
    <name evidence="10" type="ORF">GCM10007315_20660</name>
</gene>
<reference evidence="10" key="2">
    <citation type="submission" date="2020-09" db="EMBL/GenBank/DDBJ databases">
        <authorList>
            <person name="Sun Q."/>
            <person name="Kim S."/>
        </authorList>
    </citation>
    <scope>NUCLEOTIDE SEQUENCE</scope>
    <source>
        <strain evidence="10">KCTC 23310</strain>
    </source>
</reference>
<dbReference type="InterPro" id="IPR005824">
    <property type="entry name" value="KOW"/>
</dbReference>
<keyword evidence="2 5" id="KW-0889">Transcription antitermination</keyword>
<evidence type="ECO:0000256" key="7">
    <source>
        <dbReference type="RuleBase" id="RU000538"/>
    </source>
</evidence>
<dbReference type="PROSITE" id="PS01014">
    <property type="entry name" value="NUSG"/>
    <property type="match status" value="1"/>
</dbReference>
<dbReference type="Pfam" id="PF02357">
    <property type="entry name" value="NusG"/>
    <property type="match status" value="1"/>
</dbReference>
<dbReference type="InterPro" id="IPR001062">
    <property type="entry name" value="Transcrpt_antiterm_NusG"/>
</dbReference>
<evidence type="ECO:0000256" key="5">
    <source>
        <dbReference type="HAMAP-Rule" id="MF_00948"/>
    </source>
</evidence>
<keyword evidence="11" id="KW-1185">Reference proteome</keyword>
<dbReference type="HAMAP" id="MF_00948">
    <property type="entry name" value="NusG"/>
    <property type="match status" value="1"/>
</dbReference>
<feature type="domain" description="NusG-like N-terminal" evidence="8">
    <location>
        <begin position="6"/>
        <end position="114"/>
    </location>
</feature>
<evidence type="ECO:0000313" key="10">
    <source>
        <dbReference type="EMBL" id="GHC57088.1"/>
    </source>
</evidence>
<keyword evidence="3 5" id="KW-0805">Transcription regulation</keyword>
<dbReference type="InterPro" id="IPR006645">
    <property type="entry name" value="NGN-like_dom"/>
</dbReference>
<reference evidence="10" key="1">
    <citation type="journal article" date="2014" name="Int. J. Syst. Evol. Microbiol.">
        <title>Complete genome sequence of Corynebacterium casei LMG S-19264T (=DSM 44701T), isolated from a smear-ripened cheese.</title>
        <authorList>
            <consortium name="US DOE Joint Genome Institute (JGI-PGF)"/>
            <person name="Walter F."/>
            <person name="Albersmeier A."/>
            <person name="Kalinowski J."/>
            <person name="Ruckert C."/>
        </authorList>
    </citation>
    <scope>NUCLEOTIDE SEQUENCE</scope>
    <source>
        <strain evidence="10">KCTC 23310</strain>
    </source>
</reference>
<dbReference type="AlphaFoldDB" id="A0A918TPQ1"/>
<dbReference type="Gene3D" id="2.30.30.30">
    <property type="match status" value="1"/>
</dbReference>
<dbReference type="InterPro" id="IPR036735">
    <property type="entry name" value="NGN_dom_sf"/>
</dbReference>
<sequence>MAVGMAKRWYSVSVLSNFEKKVAEQIRTAVADAGLEDEISEVLVPTEEVIEIRRGKKVTSERRFMPGYVLVNMEMTSRGYHLISSINRVTGFLGPQGKPMPMRDSEVNGILNRVEEGEVAPRNLIRFDIGEKVKVTDGPFDGFDGMVEEVDEAHNRLKVSVSIFGRPTPVELEFTQVTKGL</sequence>
<dbReference type="GO" id="GO:0006353">
    <property type="term" value="P:DNA-templated transcription termination"/>
    <property type="evidence" value="ECO:0007669"/>
    <property type="project" value="UniProtKB-UniRule"/>
</dbReference>
<dbReference type="Proteomes" id="UP000638981">
    <property type="component" value="Unassembled WGS sequence"/>
</dbReference>
<evidence type="ECO:0000256" key="4">
    <source>
        <dbReference type="ARBA" id="ARBA00023163"/>
    </source>
</evidence>
<comment type="caution">
    <text evidence="10">The sequence shown here is derived from an EMBL/GenBank/DDBJ whole genome shotgun (WGS) entry which is preliminary data.</text>
</comment>